<dbReference type="GO" id="GO:0016925">
    <property type="term" value="P:protein sumoylation"/>
    <property type="evidence" value="ECO:0007669"/>
    <property type="project" value="TreeGrafter"/>
</dbReference>
<evidence type="ECO:0000256" key="2">
    <source>
        <dbReference type="ARBA" id="ARBA00004718"/>
    </source>
</evidence>
<comment type="similarity">
    <text evidence="3">Belongs to the ubiquitin-activating E1 family.</text>
</comment>
<keyword evidence="5" id="KW-0539">Nucleus</keyword>
<evidence type="ECO:0000256" key="4">
    <source>
        <dbReference type="ARBA" id="ARBA00022786"/>
    </source>
</evidence>
<dbReference type="Pfam" id="PF00899">
    <property type="entry name" value="ThiF"/>
    <property type="match status" value="1"/>
</dbReference>
<gene>
    <name evidence="8" type="ORF">EZS28_045273</name>
</gene>
<dbReference type="PANTHER" id="PTHR10953">
    <property type="entry name" value="UBIQUITIN-ACTIVATING ENZYME E1"/>
    <property type="match status" value="1"/>
</dbReference>
<dbReference type="PANTHER" id="PTHR10953:SF162">
    <property type="entry name" value="SUMO-ACTIVATING ENZYME SUBUNIT 1"/>
    <property type="match status" value="1"/>
</dbReference>
<protein>
    <recommendedName>
        <fullName evidence="6">Ubiquitin-like 1-activating enzyme E1A</fullName>
    </recommendedName>
</protein>
<feature type="non-terminal residue" evidence="8">
    <location>
        <position position="173"/>
    </location>
</feature>
<dbReference type="GO" id="GO:0019948">
    <property type="term" value="F:SUMO activating enzyme activity"/>
    <property type="evidence" value="ECO:0007669"/>
    <property type="project" value="TreeGrafter"/>
</dbReference>
<dbReference type="OrthoDB" id="412647at2759"/>
<dbReference type="SUPFAM" id="SSF69572">
    <property type="entry name" value="Activating enzymes of the ubiquitin-like proteins"/>
    <property type="match status" value="1"/>
</dbReference>
<dbReference type="EMBL" id="SNRW01028751">
    <property type="protein sequence ID" value="KAA6359201.1"/>
    <property type="molecule type" value="Genomic_DNA"/>
</dbReference>
<dbReference type="PRINTS" id="PR01849">
    <property type="entry name" value="UBIQUITINACT"/>
</dbReference>
<comment type="subcellular location">
    <subcellularLocation>
        <location evidence="1">Nucleus</location>
    </subcellularLocation>
</comment>
<reference evidence="8 9" key="1">
    <citation type="submission" date="2019-03" db="EMBL/GenBank/DDBJ databases">
        <title>Single cell metagenomics reveals metabolic interactions within the superorganism composed of flagellate Streblomastix strix and complex community of Bacteroidetes bacteria on its surface.</title>
        <authorList>
            <person name="Treitli S.C."/>
            <person name="Kolisko M."/>
            <person name="Husnik F."/>
            <person name="Keeling P."/>
            <person name="Hampl V."/>
        </authorList>
    </citation>
    <scope>NUCLEOTIDE SEQUENCE [LARGE SCALE GENOMIC DNA]</scope>
    <source>
        <strain evidence="8">ST1C</strain>
    </source>
</reference>
<comment type="caution">
    <text evidence="8">The sequence shown here is derived from an EMBL/GenBank/DDBJ whole genome shotgun (WGS) entry which is preliminary data.</text>
</comment>
<dbReference type="InterPro" id="IPR000011">
    <property type="entry name" value="UBQ/SUMO-activ_enz_E1-like"/>
</dbReference>
<accession>A0A5J4TP72</accession>
<evidence type="ECO:0000256" key="6">
    <source>
        <dbReference type="ARBA" id="ARBA00044354"/>
    </source>
</evidence>
<dbReference type="AlphaFoldDB" id="A0A5J4TP72"/>
<evidence type="ECO:0000256" key="3">
    <source>
        <dbReference type="ARBA" id="ARBA00005673"/>
    </source>
</evidence>
<evidence type="ECO:0000313" key="8">
    <source>
        <dbReference type="EMBL" id="KAA6359201.1"/>
    </source>
</evidence>
<dbReference type="GO" id="GO:0031510">
    <property type="term" value="C:SUMO activating enzyme complex"/>
    <property type="evidence" value="ECO:0007669"/>
    <property type="project" value="TreeGrafter"/>
</dbReference>
<feature type="domain" description="THIF-type NAD/FAD binding fold" evidence="7">
    <location>
        <begin position="8"/>
        <end position="147"/>
    </location>
</feature>
<dbReference type="Proteomes" id="UP000324800">
    <property type="component" value="Unassembled WGS sequence"/>
</dbReference>
<sequence>MTNEKALYDRQLLTYGEEAQKLMQQSSCLISGLDGVGVEAAKNVILSGVKVVSIHDTALTTIADLTTQFYLTEGDIGKNRAEACVAKLAELNQYVHVEAITGNLTDDIIKKFKVIVLINQSGEEIERISKVTRANGIKFIICDTAGLFTRIFVDVGESHLVSDLDGQRLKMAV</sequence>
<comment type="pathway">
    <text evidence="2">Protein modification; protein sumoylation.</text>
</comment>
<dbReference type="InterPro" id="IPR045886">
    <property type="entry name" value="ThiF/MoeB/HesA"/>
</dbReference>
<keyword evidence="4" id="KW-0833">Ubl conjugation pathway</keyword>
<dbReference type="GO" id="GO:0005737">
    <property type="term" value="C:cytoplasm"/>
    <property type="evidence" value="ECO:0007669"/>
    <property type="project" value="TreeGrafter"/>
</dbReference>
<evidence type="ECO:0000313" key="9">
    <source>
        <dbReference type="Proteomes" id="UP000324800"/>
    </source>
</evidence>
<dbReference type="InterPro" id="IPR000594">
    <property type="entry name" value="ThiF_NAD_FAD-bd"/>
</dbReference>
<evidence type="ECO:0000259" key="7">
    <source>
        <dbReference type="Pfam" id="PF00899"/>
    </source>
</evidence>
<evidence type="ECO:0000256" key="5">
    <source>
        <dbReference type="ARBA" id="ARBA00023242"/>
    </source>
</evidence>
<dbReference type="InterPro" id="IPR035985">
    <property type="entry name" value="Ubiquitin-activating_enz"/>
</dbReference>
<organism evidence="8 9">
    <name type="scientific">Streblomastix strix</name>
    <dbReference type="NCBI Taxonomy" id="222440"/>
    <lineage>
        <taxon>Eukaryota</taxon>
        <taxon>Metamonada</taxon>
        <taxon>Preaxostyla</taxon>
        <taxon>Oxymonadida</taxon>
        <taxon>Streblomastigidae</taxon>
        <taxon>Streblomastix</taxon>
    </lineage>
</organism>
<dbReference type="Gene3D" id="3.40.50.720">
    <property type="entry name" value="NAD(P)-binding Rossmann-like Domain"/>
    <property type="match status" value="1"/>
</dbReference>
<name>A0A5J4TP72_9EUKA</name>
<evidence type="ECO:0000256" key="1">
    <source>
        <dbReference type="ARBA" id="ARBA00004123"/>
    </source>
</evidence>
<proteinExistence type="inferred from homology"/>